<dbReference type="PANTHER" id="PTHR48083">
    <property type="entry name" value="MEDIUM-CHAIN SPECIFIC ACYL-COA DEHYDROGENASE, MITOCHONDRIAL-RELATED"/>
    <property type="match status" value="1"/>
</dbReference>
<evidence type="ECO:0000313" key="11">
    <source>
        <dbReference type="EMBL" id="GIF56112.1"/>
    </source>
</evidence>
<dbReference type="Pfam" id="PF02770">
    <property type="entry name" value="Acyl-CoA_dh_M"/>
    <property type="match status" value="1"/>
</dbReference>
<keyword evidence="5 7" id="KW-0274">FAD</keyword>
<dbReference type="SUPFAM" id="SSF56645">
    <property type="entry name" value="Acyl-CoA dehydrogenase NM domain-like"/>
    <property type="match status" value="1"/>
</dbReference>
<dbReference type="InterPro" id="IPR036250">
    <property type="entry name" value="AcylCo_DH-like_C"/>
</dbReference>
<dbReference type="Pfam" id="PF00441">
    <property type="entry name" value="Acyl-CoA_dh_1"/>
    <property type="match status" value="1"/>
</dbReference>
<dbReference type="EMBL" id="BONC01000012">
    <property type="protein sequence ID" value="GIF56112.1"/>
    <property type="molecule type" value="Genomic_DNA"/>
</dbReference>
<protein>
    <submittedName>
        <fullName evidence="11">Acyl-CoA dehydrogenase</fullName>
    </submittedName>
</protein>
<evidence type="ECO:0000256" key="6">
    <source>
        <dbReference type="ARBA" id="ARBA00023002"/>
    </source>
</evidence>
<reference evidence="11 12" key="1">
    <citation type="submission" date="2021-01" db="EMBL/GenBank/DDBJ databases">
        <title>Whole genome shotgun sequence of Asanoa iriomotensis NBRC 100142.</title>
        <authorList>
            <person name="Komaki H."/>
            <person name="Tamura T."/>
        </authorList>
    </citation>
    <scope>NUCLEOTIDE SEQUENCE [LARGE SCALE GENOMIC DNA]</scope>
    <source>
        <strain evidence="11 12">NBRC 100142</strain>
    </source>
</reference>
<dbReference type="CDD" id="cd00567">
    <property type="entry name" value="ACAD"/>
    <property type="match status" value="1"/>
</dbReference>
<dbReference type="PANTHER" id="PTHR48083:SF13">
    <property type="entry name" value="ACYL-COA DEHYDROGENASE FAMILY MEMBER 11"/>
    <property type="match status" value="1"/>
</dbReference>
<evidence type="ECO:0000256" key="5">
    <source>
        <dbReference type="ARBA" id="ARBA00022827"/>
    </source>
</evidence>
<keyword evidence="6 7" id="KW-0560">Oxidoreductase</keyword>
<comment type="similarity">
    <text evidence="2 7">Belongs to the acyl-CoA dehydrogenase family.</text>
</comment>
<accession>A0ABQ4C020</accession>
<dbReference type="InterPro" id="IPR046373">
    <property type="entry name" value="Acyl-CoA_Oxase/DH_mid-dom_sf"/>
</dbReference>
<dbReference type="Pfam" id="PF02771">
    <property type="entry name" value="Acyl-CoA_dh_N"/>
    <property type="match status" value="1"/>
</dbReference>
<comment type="caution">
    <text evidence="11">The sequence shown here is derived from an EMBL/GenBank/DDBJ whole genome shotgun (WGS) entry which is preliminary data.</text>
</comment>
<comment type="cofactor">
    <cofactor evidence="1 7">
        <name>FAD</name>
        <dbReference type="ChEBI" id="CHEBI:57692"/>
    </cofactor>
</comment>
<dbReference type="Proteomes" id="UP000624325">
    <property type="component" value="Unassembled WGS sequence"/>
</dbReference>
<dbReference type="RefSeq" id="WP_203701914.1">
    <property type="nucleotide sequence ID" value="NZ_BAAALU010000012.1"/>
</dbReference>
<keyword evidence="12" id="KW-1185">Reference proteome</keyword>
<dbReference type="InterPro" id="IPR013786">
    <property type="entry name" value="AcylCoA_DH/ox_N"/>
</dbReference>
<feature type="domain" description="Acyl-CoA dehydrogenase/oxidase N-terminal" evidence="10">
    <location>
        <begin position="5"/>
        <end position="118"/>
    </location>
</feature>
<dbReference type="InterPro" id="IPR050741">
    <property type="entry name" value="Acyl-CoA_dehydrogenase"/>
</dbReference>
<dbReference type="PROSITE" id="PS00073">
    <property type="entry name" value="ACYL_COA_DH_2"/>
    <property type="match status" value="1"/>
</dbReference>
<gene>
    <name evidence="11" type="ORF">Air01nite_22070</name>
</gene>
<evidence type="ECO:0000259" key="8">
    <source>
        <dbReference type="Pfam" id="PF00441"/>
    </source>
</evidence>
<feature type="domain" description="Acyl-CoA dehydrogenase/oxidase C-terminal" evidence="8">
    <location>
        <begin position="233"/>
        <end position="381"/>
    </location>
</feature>
<evidence type="ECO:0000256" key="4">
    <source>
        <dbReference type="ARBA" id="ARBA00022630"/>
    </source>
</evidence>
<name>A0ABQ4C020_9ACTN</name>
<dbReference type="Gene3D" id="1.20.140.10">
    <property type="entry name" value="Butyryl-CoA Dehydrogenase, subunit A, domain 3"/>
    <property type="match status" value="1"/>
</dbReference>
<evidence type="ECO:0000256" key="1">
    <source>
        <dbReference type="ARBA" id="ARBA00001974"/>
    </source>
</evidence>
<evidence type="ECO:0000256" key="7">
    <source>
        <dbReference type="RuleBase" id="RU362125"/>
    </source>
</evidence>
<feature type="domain" description="Acyl-CoA oxidase/dehydrogenase middle" evidence="9">
    <location>
        <begin position="122"/>
        <end position="221"/>
    </location>
</feature>
<evidence type="ECO:0000259" key="9">
    <source>
        <dbReference type="Pfam" id="PF02770"/>
    </source>
</evidence>
<proteinExistence type="inferred from homology"/>
<dbReference type="InterPro" id="IPR037069">
    <property type="entry name" value="AcylCoA_DH/ox_N_sf"/>
</dbReference>
<evidence type="ECO:0000256" key="3">
    <source>
        <dbReference type="ARBA" id="ARBA00011738"/>
    </source>
</evidence>
<evidence type="ECO:0000259" key="10">
    <source>
        <dbReference type="Pfam" id="PF02771"/>
    </source>
</evidence>
<dbReference type="Gene3D" id="1.10.540.10">
    <property type="entry name" value="Acyl-CoA dehydrogenase/oxidase, N-terminal domain"/>
    <property type="match status" value="1"/>
</dbReference>
<organism evidence="11 12">
    <name type="scientific">Asanoa iriomotensis</name>
    <dbReference type="NCBI Taxonomy" id="234613"/>
    <lineage>
        <taxon>Bacteria</taxon>
        <taxon>Bacillati</taxon>
        <taxon>Actinomycetota</taxon>
        <taxon>Actinomycetes</taxon>
        <taxon>Micromonosporales</taxon>
        <taxon>Micromonosporaceae</taxon>
        <taxon>Asanoa</taxon>
    </lineage>
</organism>
<dbReference type="InterPro" id="IPR009100">
    <property type="entry name" value="AcylCoA_DH/oxidase_NM_dom_sf"/>
</dbReference>
<keyword evidence="4 7" id="KW-0285">Flavoprotein</keyword>
<dbReference type="Gene3D" id="2.40.110.10">
    <property type="entry name" value="Butyryl-CoA Dehydrogenase, subunit A, domain 2"/>
    <property type="match status" value="1"/>
</dbReference>
<dbReference type="InterPro" id="IPR009075">
    <property type="entry name" value="AcylCo_DH/oxidase_C"/>
</dbReference>
<evidence type="ECO:0000256" key="2">
    <source>
        <dbReference type="ARBA" id="ARBA00009347"/>
    </source>
</evidence>
<comment type="subunit">
    <text evidence="3">Homodimer.</text>
</comment>
<evidence type="ECO:0000313" key="12">
    <source>
        <dbReference type="Proteomes" id="UP000624325"/>
    </source>
</evidence>
<sequence>MTDDLVARTRTFVDEQVIPVEDAFDGDVAAAGGDRLRVDLQKLARAAGVFAPHAPREFGGLGLGMVERAPVFEAAGRSLFGPMAVGINAPDEGNLHLLERVASPPQRTRYLAPLARGEQRSAFAMTEPPPGAGSDPSALRTLATRSSGGWSLTGLKKFITGADGAGFYIVMARTSGEPDSPGGATMFLVPADRSGLRVTRHVATMDRSMIGGHCELSLTDVPVGPDDVLGAVDEGFHYAQVRLGPARLTHVMRWLGAAQRAHEAAVAYVSSRSLFGAPLARQGMVELMIADNEVDLAAARALLLTACRVLDAGGAGREETSLAKVFGAEALGRVADRATQMCGGAGVSADLPIARIARELRPFRIYDGPSEVHRMSLARRAVRRYGVSP</sequence>
<dbReference type="InterPro" id="IPR006089">
    <property type="entry name" value="Acyl-CoA_DH_CS"/>
</dbReference>
<dbReference type="SUPFAM" id="SSF47203">
    <property type="entry name" value="Acyl-CoA dehydrogenase C-terminal domain-like"/>
    <property type="match status" value="1"/>
</dbReference>
<dbReference type="InterPro" id="IPR006091">
    <property type="entry name" value="Acyl-CoA_Oxase/DH_mid-dom"/>
</dbReference>